<feature type="non-terminal residue" evidence="8">
    <location>
        <position position="1"/>
    </location>
</feature>
<organism evidence="8">
    <name type="scientific">marine metagenome</name>
    <dbReference type="NCBI Taxonomy" id="408172"/>
    <lineage>
        <taxon>unclassified sequences</taxon>
        <taxon>metagenomes</taxon>
        <taxon>ecological metagenomes</taxon>
    </lineage>
</organism>
<evidence type="ECO:0000259" key="7">
    <source>
        <dbReference type="SMART" id="SM00650"/>
    </source>
</evidence>
<dbReference type="GO" id="GO:0000179">
    <property type="term" value="F:rRNA (adenine-N6,N6-)-dimethyltransferase activity"/>
    <property type="evidence" value="ECO:0007669"/>
    <property type="project" value="InterPro"/>
</dbReference>
<dbReference type="Gene3D" id="3.40.50.150">
    <property type="entry name" value="Vaccinia Virus protein VP39"/>
    <property type="match status" value="1"/>
</dbReference>
<evidence type="ECO:0000313" key="8">
    <source>
        <dbReference type="EMBL" id="SVA85166.1"/>
    </source>
</evidence>
<name>A0A381Z7A5_9ZZZZ</name>
<dbReference type="PROSITE" id="PS01131">
    <property type="entry name" value="RRNA_A_DIMETH"/>
    <property type="match status" value="1"/>
</dbReference>
<dbReference type="Gene3D" id="1.10.8.100">
    <property type="entry name" value="Ribosomal RNA adenine dimethylase-like, domain 2"/>
    <property type="match status" value="1"/>
</dbReference>
<evidence type="ECO:0000256" key="6">
    <source>
        <dbReference type="ARBA" id="ARBA00022884"/>
    </source>
</evidence>
<proteinExistence type="inferred from homology"/>
<gene>
    <name evidence="8" type="ORF">METZ01_LOCUS138020</name>
</gene>
<dbReference type="PANTHER" id="PTHR11727:SF7">
    <property type="entry name" value="DIMETHYLADENOSINE TRANSFERASE-RELATED"/>
    <property type="match status" value="1"/>
</dbReference>
<feature type="domain" description="Ribosomal RNA adenine methylase transferase N-terminal" evidence="7">
    <location>
        <begin position="33"/>
        <end position="208"/>
    </location>
</feature>
<dbReference type="InterPro" id="IPR001737">
    <property type="entry name" value="KsgA/Erm"/>
</dbReference>
<reference evidence="8" key="1">
    <citation type="submission" date="2018-05" db="EMBL/GenBank/DDBJ databases">
        <authorList>
            <person name="Lanie J.A."/>
            <person name="Ng W.-L."/>
            <person name="Kazmierczak K.M."/>
            <person name="Andrzejewski T.M."/>
            <person name="Davidsen T.M."/>
            <person name="Wayne K.J."/>
            <person name="Tettelin H."/>
            <person name="Glass J.I."/>
            <person name="Rusch D."/>
            <person name="Podicherti R."/>
            <person name="Tsui H.-C.T."/>
            <person name="Winkler M.E."/>
        </authorList>
    </citation>
    <scope>NUCLEOTIDE SEQUENCE</scope>
</reference>
<dbReference type="GO" id="GO:0003723">
    <property type="term" value="F:RNA binding"/>
    <property type="evidence" value="ECO:0007669"/>
    <property type="project" value="UniProtKB-KW"/>
</dbReference>
<dbReference type="PANTHER" id="PTHR11727">
    <property type="entry name" value="DIMETHYLADENOSINE TRANSFERASE"/>
    <property type="match status" value="1"/>
</dbReference>
<dbReference type="FunFam" id="3.40.50.150:FF:000023">
    <property type="entry name" value="Ribosomal RNA small subunit methyltransferase A"/>
    <property type="match status" value="1"/>
</dbReference>
<evidence type="ECO:0000256" key="1">
    <source>
        <dbReference type="ARBA" id="ARBA00022490"/>
    </source>
</evidence>
<evidence type="ECO:0000256" key="2">
    <source>
        <dbReference type="ARBA" id="ARBA00022552"/>
    </source>
</evidence>
<evidence type="ECO:0000256" key="5">
    <source>
        <dbReference type="ARBA" id="ARBA00022691"/>
    </source>
</evidence>
<dbReference type="AlphaFoldDB" id="A0A381Z7A5"/>
<dbReference type="InterPro" id="IPR020596">
    <property type="entry name" value="rRNA_Ade_Mease_Trfase_CS"/>
</dbReference>
<keyword evidence="5" id="KW-0949">S-adenosyl-L-methionine</keyword>
<keyword evidence="2" id="KW-0698">rRNA processing</keyword>
<dbReference type="FunFam" id="1.10.8.100:FF:000001">
    <property type="entry name" value="Ribosomal RNA small subunit methyltransferase A"/>
    <property type="match status" value="1"/>
</dbReference>
<dbReference type="InterPro" id="IPR029063">
    <property type="entry name" value="SAM-dependent_MTases_sf"/>
</dbReference>
<sequence>VTLTRTEVRSILDRHGLHPKRSLGQNFVVEPNTVRRIVELAGVGPGDQVVEVGPGVGSLTLALLEAGAAVTAVEVDDALVGALEEVVSRSPYADLRIVSDDALTADWDGLLGDRVGSWHLVANLPYNISVPLVCDLLDDVEAIGRMLVMVQREVAARLVARPGDAAYGLPSVKVSYHAEARTVGRVPPSVFLPRPRVESALVEIVRRPAPLVDVDPQVLFGVVRAGFGQRRKMLRRSLRDLIDEEGLIVAGVDPTARAEDLGLDDWAAVATQHSAEGRGP</sequence>
<evidence type="ECO:0000256" key="3">
    <source>
        <dbReference type="ARBA" id="ARBA00022603"/>
    </source>
</evidence>
<accession>A0A381Z7A5</accession>
<dbReference type="InterPro" id="IPR023165">
    <property type="entry name" value="rRNA_Ade_diMease-like_C"/>
</dbReference>
<keyword evidence="6" id="KW-0694">RNA-binding</keyword>
<dbReference type="InterPro" id="IPR011530">
    <property type="entry name" value="rRNA_adenine_dimethylase"/>
</dbReference>
<protein>
    <recommendedName>
        <fullName evidence="7">Ribosomal RNA adenine methylase transferase N-terminal domain-containing protein</fullName>
    </recommendedName>
</protein>
<keyword evidence="4" id="KW-0808">Transferase</keyword>
<dbReference type="InterPro" id="IPR020598">
    <property type="entry name" value="rRNA_Ade_methylase_Trfase_N"/>
</dbReference>
<dbReference type="HAMAP" id="MF_00607">
    <property type="entry name" value="16SrRNA_methyltr_A"/>
    <property type="match status" value="1"/>
</dbReference>
<keyword evidence="3" id="KW-0489">Methyltransferase</keyword>
<dbReference type="EMBL" id="UINC01020240">
    <property type="protein sequence ID" value="SVA85166.1"/>
    <property type="molecule type" value="Genomic_DNA"/>
</dbReference>
<dbReference type="GO" id="GO:0005829">
    <property type="term" value="C:cytosol"/>
    <property type="evidence" value="ECO:0007669"/>
    <property type="project" value="TreeGrafter"/>
</dbReference>
<keyword evidence="1" id="KW-0963">Cytoplasm</keyword>
<dbReference type="Pfam" id="PF00398">
    <property type="entry name" value="RrnaAD"/>
    <property type="match status" value="1"/>
</dbReference>
<dbReference type="SMART" id="SM00650">
    <property type="entry name" value="rADc"/>
    <property type="match status" value="1"/>
</dbReference>
<evidence type="ECO:0000256" key="4">
    <source>
        <dbReference type="ARBA" id="ARBA00022679"/>
    </source>
</evidence>
<dbReference type="SUPFAM" id="SSF53335">
    <property type="entry name" value="S-adenosyl-L-methionine-dependent methyltransferases"/>
    <property type="match status" value="1"/>
</dbReference>
<dbReference type="NCBIfam" id="TIGR00755">
    <property type="entry name" value="ksgA"/>
    <property type="match status" value="1"/>
</dbReference>
<dbReference type="PROSITE" id="PS51689">
    <property type="entry name" value="SAM_RNA_A_N6_MT"/>
    <property type="match status" value="1"/>
</dbReference>